<comment type="caution">
    <text evidence="1">The sequence shown here is derived from an EMBL/GenBank/DDBJ whole genome shotgun (WGS) entry which is preliminary data.</text>
</comment>
<organism evidence="1 2">
    <name type="scientific">Aquimarina brevivitae</name>
    <dbReference type="NCBI Taxonomy" id="323412"/>
    <lineage>
        <taxon>Bacteria</taxon>
        <taxon>Pseudomonadati</taxon>
        <taxon>Bacteroidota</taxon>
        <taxon>Flavobacteriia</taxon>
        <taxon>Flavobacteriales</taxon>
        <taxon>Flavobacteriaceae</taxon>
        <taxon>Aquimarina</taxon>
    </lineage>
</organism>
<dbReference type="EMBL" id="SGXE01000001">
    <property type="protein sequence ID" value="RZS99835.1"/>
    <property type="molecule type" value="Genomic_DNA"/>
</dbReference>
<name>A0A4Q7PHF2_9FLAO</name>
<accession>A0A4Q7PHF2</accession>
<proteinExistence type="predicted"/>
<reference evidence="1 2" key="1">
    <citation type="submission" date="2019-02" db="EMBL/GenBank/DDBJ databases">
        <title>Genomic Encyclopedia of Type Strains, Phase IV (KMG-IV): sequencing the most valuable type-strain genomes for metagenomic binning, comparative biology and taxonomic classification.</title>
        <authorList>
            <person name="Goeker M."/>
        </authorList>
    </citation>
    <scope>NUCLEOTIDE SEQUENCE [LARGE SCALE GENOMIC DNA]</scope>
    <source>
        <strain evidence="1 2">DSM 17196</strain>
    </source>
</reference>
<protein>
    <submittedName>
        <fullName evidence="1">Uncharacterized protein</fullName>
    </submittedName>
</protein>
<keyword evidence="2" id="KW-1185">Reference proteome</keyword>
<dbReference type="RefSeq" id="WP_165389004.1">
    <property type="nucleotide sequence ID" value="NZ_SGXE01000001.1"/>
</dbReference>
<dbReference type="Proteomes" id="UP000292262">
    <property type="component" value="Unassembled WGS sequence"/>
</dbReference>
<dbReference type="AlphaFoldDB" id="A0A4Q7PHF2"/>
<evidence type="ECO:0000313" key="1">
    <source>
        <dbReference type="EMBL" id="RZS99835.1"/>
    </source>
</evidence>
<evidence type="ECO:0000313" key="2">
    <source>
        <dbReference type="Proteomes" id="UP000292262"/>
    </source>
</evidence>
<gene>
    <name evidence="1" type="ORF">EV197_1063</name>
</gene>
<sequence length="57" mass="6941">MDIKQTIVQPNGSVRKTEDAKKVKKEIDYWKKQRNKRKCREFEEMSYWEVMCTNTAL</sequence>